<keyword evidence="3 5" id="KW-0067">ATP-binding</keyword>
<feature type="region of interest" description="Disordered" evidence="6">
    <location>
        <begin position="1"/>
        <end position="21"/>
    </location>
</feature>
<dbReference type="InterPro" id="IPR043938">
    <property type="entry name" value="Ligase_CoA_dom"/>
</dbReference>
<dbReference type="SUPFAM" id="SSF56059">
    <property type="entry name" value="Glutathione synthetase ATP-binding domain-like"/>
    <property type="match status" value="1"/>
</dbReference>
<dbReference type="Pfam" id="PF13302">
    <property type="entry name" value="Acetyltransf_3"/>
    <property type="match status" value="1"/>
</dbReference>
<proteinExistence type="inferred from homology"/>
<dbReference type="EMBL" id="QXHD01000004">
    <property type="protein sequence ID" value="NEZ59062.1"/>
    <property type="molecule type" value="Genomic_DNA"/>
</dbReference>
<comment type="caution">
    <text evidence="9">The sequence shown here is derived from an EMBL/GenBank/DDBJ whole genome shotgun (WGS) entry which is preliminary data.</text>
</comment>
<dbReference type="InterPro" id="IPR051538">
    <property type="entry name" value="Acyl-CoA_Synth/Transferase"/>
</dbReference>
<evidence type="ECO:0000256" key="2">
    <source>
        <dbReference type="ARBA" id="ARBA00022741"/>
    </source>
</evidence>
<dbReference type="Pfam" id="PF13380">
    <property type="entry name" value="CoA_binding_2"/>
    <property type="match status" value="1"/>
</dbReference>
<reference evidence="9 10" key="1">
    <citation type="journal article" date="2020" name="Microb. Ecol.">
        <title>Ecogenomics of the Marine Benthic Filamentous Cyanobacterium Adonisia.</title>
        <authorList>
            <person name="Walter J.M."/>
            <person name="Coutinho F.H."/>
            <person name="Leomil L."/>
            <person name="Hargreaves P.I."/>
            <person name="Campeao M.E."/>
            <person name="Vieira V.V."/>
            <person name="Silva B.S."/>
            <person name="Fistarol G.O."/>
            <person name="Salomon P.S."/>
            <person name="Sawabe T."/>
            <person name="Mino S."/>
            <person name="Hosokawa M."/>
            <person name="Miyashita H."/>
            <person name="Maruyama F."/>
            <person name="van Verk M.C."/>
            <person name="Dutilh B.E."/>
            <person name="Thompson C.C."/>
            <person name="Thompson F.L."/>
        </authorList>
    </citation>
    <scope>NUCLEOTIDE SEQUENCE [LARGE SCALE GENOMIC DNA]</scope>
    <source>
        <strain evidence="9 10">CCMR0081</strain>
    </source>
</reference>
<dbReference type="CDD" id="cd04301">
    <property type="entry name" value="NAT_SF"/>
    <property type="match status" value="1"/>
</dbReference>
<sequence>MTSFNVSGYMGETETIPHKTDQNSLQLDQLLCPDPAHDILRYDYQPLSPFFAPQTVAVIGATERPGSVGRTVLWNLISSSFGGTVFPVHPTRTNVLGIKAYPTIGHVPEQVDLAIIAIPAQGVPAVIEQCGIAGVAGVIILSAGFREVGEAGAALEAAVLATARRHQLRVLGPNCLGLMCPISGLNATFAGTMANPGSVGFISQSGALCTSILDWSLRENVGFSAFVSIGSMLDIDWGDLIYYLGDDPATHSIVIYMETIGNARSFLSAAREVALSKPIIVIKSGRTQLAAQAAASHTGAMAGSDEVLDAAFRRCGVLRVNTIDELFNLAEVLGKQPRPRGKRLTILTNAGGPGVLATDALIRSGGELASLSAETVETLDTLLPDHWSRQNPIDILGDATPERYGAALDVLAQDRNSDGLLVILTPQAMTQPAETAAQLQSRVGHWKDRPLLASWMGTDVVATGEARLNQSSIFTLPYPDAAAQVFTLMARYSDNLHALYETPSLTTTPTFDTTPIGELLTRARAEHRLLLSEWESKALLNAYGIPTVTTKLATSVDEAVTLAEHIGYPVVLKLHSHTITHKTDVGGVQLNLPDAMAVRAAYRSIMAIGQPGDCLGVTVQPMVLRNGYELILGSSVDEQLGPVLLFGSGGQLVEVYCDRALGLPPLNTTLARRLMEKTQIYKALKGVRGQPSIDLAALEQLLVRFSQLVVAYPEIKEIEINPLLASAEQLLALDARVVLHESDIPEDQLPKPAIRPYPKQYIKPWALPDGMGVTIRPISPEDEPLIVDFHKTLSEESIYFRYFHLINLKARVAHERLTRICFIDYDREMALVAEYHAPATQQRTILGVARLSRLHGLNEAEFGMLINDQYQGRGLGTELLRSLINIGQAEELTRISADILPENQAMQHLCKKLGFTLQRDQGELRAYLDL</sequence>
<keyword evidence="1" id="KW-0436">Ligase</keyword>
<evidence type="ECO:0000256" key="6">
    <source>
        <dbReference type="SAM" id="MobiDB-lite"/>
    </source>
</evidence>
<evidence type="ECO:0000256" key="5">
    <source>
        <dbReference type="PROSITE-ProRule" id="PRU00409"/>
    </source>
</evidence>
<dbReference type="Gene3D" id="3.40.50.720">
    <property type="entry name" value="NAD(P)-binding Rossmann-like Domain"/>
    <property type="match status" value="1"/>
</dbReference>
<dbReference type="GO" id="GO:0016747">
    <property type="term" value="F:acyltransferase activity, transferring groups other than amino-acyl groups"/>
    <property type="evidence" value="ECO:0007669"/>
    <property type="project" value="InterPro"/>
</dbReference>
<protein>
    <submittedName>
        <fullName evidence="9">GNAT family N-acetyltransferase</fullName>
    </submittedName>
</protein>
<dbReference type="Pfam" id="PF19045">
    <property type="entry name" value="Ligase_CoA_2"/>
    <property type="match status" value="1"/>
</dbReference>
<keyword evidence="2 5" id="KW-0547">Nucleotide-binding</keyword>
<gene>
    <name evidence="9" type="ORF">DXZ20_26145</name>
</gene>
<dbReference type="SUPFAM" id="SSF55729">
    <property type="entry name" value="Acyl-CoA N-acyltransferases (Nat)"/>
    <property type="match status" value="1"/>
</dbReference>
<evidence type="ECO:0000259" key="8">
    <source>
        <dbReference type="PROSITE" id="PS51186"/>
    </source>
</evidence>
<name>A0A6M0RTH9_9CYAN</name>
<evidence type="ECO:0000313" key="9">
    <source>
        <dbReference type="EMBL" id="NEZ59062.1"/>
    </source>
</evidence>
<dbReference type="Pfam" id="PF13549">
    <property type="entry name" value="ATP-grasp_5"/>
    <property type="match status" value="1"/>
</dbReference>
<dbReference type="InterPro" id="IPR016102">
    <property type="entry name" value="Succinyl-CoA_synth-like"/>
</dbReference>
<dbReference type="RefSeq" id="WP_163702006.1">
    <property type="nucleotide sequence ID" value="NZ_QXHD01000004.1"/>
</dbReference>
<dbReference type="SUPFAM" id="SSF52210">
    <property type="entry name" value="Succinyl-CoA synthetase domains"/>
    <property type="match status" value="2"/>
</dbReference>
<dbReference type="GO" id="GO:0046872">
    <property type="term" value="F:metal ion binding"/>
    <property type="evidence" value="ECO:0007669"/>
    <property type="project" value="InterPro"/>
</dbReference>
<dbReference type="Gene3D" id="3.40.50.261">
    <property type="entry name" value="Succinyl-CoA synthetase domains"/>
    <property type="match status" value="2"/>
</dbReference>
<dbReference type="InterPro" id="IPR032875">
    <property type="entry name" value="Succ_CoA_lig_flav_dom"/>
</dbReference>
<evidence type="ECO:0000259" key="7">
    <source>
        <dbReference type="PROSITE" id="PS50975"/>
    </source>
</evidence>
<dbReference type="InterPro" id="IPR011761">
    <property type="entry name" value="ATP-grasp"/>
</dbReference>
<dbReference type="FunFam" id="3.30.1490.20:FF:000020">
    <property type="entry name" value="Protein lysine acetyltransferase"/>
    <property type="match status" value="1"/>
</dbReference>
<dbReference type="PROSITE" id="PS50975">
    <property type="entry name" value="ATP_GRASP"/>
    <property type="match status" value="1"/>
</dbReference>
<dbReference type="SUPFAM" id="SSF51735">
    <property type="entry name" value="NAD(P)-binding Rossmann-fold domains"/>
    <property type="match status" value="1"/>
</dbReference>
<dbReference type="InterPro" id="IPR013815">
    <property type="entry name" value="ATP_grasp_subdomain_1"/>
</dbReference>
<accession>A0A6M0RTH9</accession>
<dbReference type="GO" id="GO:0043758">
    <property type="term" value="F:acetate-CoA ligase (ADP-forming) activity"/>
    <property type="evidence" value="ECO:0007669"/>
    <property type="project" value="InterPro"/>
</dbReference>
<dbReference type="InterPro" id="IPR016181">
    <property type="entry name" value="Acyl_CoA_acyltransferase"/>
</dbReference>
<dbReference type="Gene3D" id="3.30.1490.20">
    <property type="entry name" value="ATP-grasp fold, A domain"/>
    <property type="match status" value="1"/>
</dbReference>
<dbReference type="PROSITE" id="PS51186">
    <property type="entry name" value="GNAT"/>
    <property type="match status" value="1"/>
</dbReference>
<dbReference type="InterPro" id="IPR003781">
    <property type="entry name" value="CoA-bd"/>
</dbReference>
<dbReference type="Pfam" id="PF13607">
    <property type="entry name" value="Succ_CoA_lig"/>
    <property type="match status" value="1"/>
</dbReference>
<dbReference type="GO" id="GO:0005524">
    <property type="term" value="F:ATP binding"/>
    <property type="evidence" value="ECO:0007669"/>
    <property type="project" value="UniProtKB-UniRule"/>
</dbReference>
<feature type="domain" description="N-acetyltransferase" evidence="8">
    <location>
        <begin position="773"/>
        <end position="930"/>
    </location>
</feature>
<evidence type="ECO:0000256" key="3">
    <source>
        <dbReference type="ARBA" id="ARBA00022840"/>
    </source>
</evidence>
<dbReference type="SMART" id="SM00881">
    <property type="entry name" value="CoA_binding"/>
    <property type="match status" value="1"/>
</dbReference>
<dbReference type="InterPro" id="IPR000182">
    <property type="entry name" value="GNAT_dom"/>
</dbReference>
<dbReference type="PANTHER" id="PTHR43334">
    <property type="entry name" value="ACETATE--COA LIGASE [ADP-FORMING]"/>
    <property type="match status" value="1"/>
</dbReference>
<dbReference type="Proteomes" id="UP000481033">
    <property type="component" value="Unassembled WGS sequence"/>
</dbReference>
<dbReference type="Gene3D" id="3.40.630.30">
    <property type="match status" value="1"/>
</dbReference>
<feature type="domain" description="ATP-grasp" evidence="7">
    <location>
        <begin position="537"/>
        <end position="573"/>
    </location>
</feature>
<evidence type="ECO:0000313" key="10">
    <source>
        <dbReference type="Proteomes" id="UP000481033"/>
    </source>
</evidence>
<keyword evidence="10" id="KW-1185">Reference proteome</keyword>
<comment type="similarity">
    <text evidence="4">In the N-terminal section; belongs to the acetate CoA ligase alpha subunit family.</text>
</comment>
<keyword evidence="9" id="KW-0808">Transferase</keyword>
<dbReference type="Gene3D" id="3.30.470.20">
    <property type="entry name" value="ATP-grasp fold, B domain"/>
    <property type="match status" value="1"/>
</dbReference>
<dbReference type="InterPro" id="IPR036291">
    <property type="entry name" value="NAD(P)-bd_dom_sf"/>
</dbReference>
<evidence type="ECO:0000256" key="1">
    <source>
        <dbReference type="ARBA" id="ARBA00022598"/>
    </source>
</evidence>
<dbReference type="AlphaFoldDB" id="A0A6M0RTH9"/>
<evidence type="ECO:0000256" key="4">
    <source>
        <dbReference type="ARBA" id="ARBA00060888"/>
    </source>
</evidence>
<dbReference type="PANTHER" id="PTHR43334:SF1">
    <property type="entry name" value="3-HYDROXYPROPIONATE--COA LIGASE [ADP-FORMING]"/>
    <property type="match status" value="1"/>
</dbReference>
<organism evidence="9 10">
    <name type="scientific">Adonisia turfae CCMR0081</name>
    <dbReference type="NCBI Taxonomy" id="2292702"/>
    <lineage>
        <taxon>Bacteria</taxon>
        <taxon>Bacillati</taxon>
        <taxon>Cyanobacteriota</taxon>
        <taxon>Adonisia</taxon>
        <taxon>Adonisia turfae</taxon>
    </lineage>
</organism>